<reference evidence="2" key="1">
    <citation type="submission" date="2006-08" db="EMBL/GenBank/DDBJ databases">
        <title>Complete sequence of Chromosome 3 of Burkholderia cepacia AMMD.</title>
        <authorList>
            <consortium name="US DOE Joint Genome Institute"/>
            <person name="Copeland A."/>
            <person name="Lucas S."/>
            <person name="Lapidus A."/>
            <person name="Barry K."/>
            <person name="Detter J.C."/>
            <person name="Glavina del Rio T."/>
            <person name="Hammon N."/>
            <person name="Israni S."/>
            <person name="Pitluck S."/>
            <person name="Bruce D."/>
            <person name="Chain P."/>
            <person name="Malfatti S."/>
            <person name="Shin M."/>
            <person name="Vergez L."/>
            <person name="Schmutz J."/>
            <person name="Larimer F."/>
            <person name="Land M."/>
            <person name="Hauser L."/>
            <person name="Kyrpides N."/>
            <person name="Kim E."/>
            <person name="Parke J."/>
            <person name="Coenye T."/>
            <person name="Konstantinidis K."/>
            <person name="Ramette A."/>
            <person name="Tiedje J."/>
            <person name="Richardson P."/>
        </authorList>
    </citation>
    <scope>NUCLEOTIDE SEQUENCE</scope>
    <source>
        <strain evidence="2">AMMD</strain>
    </source>
</reference>
<name>Q0B1D2_BURCM</name>
<accession>Q0B1D2</accession>
<dbReference type="PATRIC" id="fig|339670.21.peg.6401"/>
<dbReference type="Proteomes" id="UP000000662">
    <property type="component" value="Chromosome 3"/>
</dbReference>
<evidence type="ECO:0008006" key="4">
    <source>
        <dbReference type="Google" id="ProtNLM"/>
    </source>
</evidence>
<evidence type="ECO:0000313" key="3">
    <source>
        <dbReference type="Proteomes" id="UP000000662"/>
    </source>
</evidence>
<keyword evidence="3" id="KW-1185">Reference proteome</keyword>
<evidence type="ECO:0000313" key="2">
    <source>
        <dbReference type="EMBL" id="ABI92041.1"/>
    </source>
</evidence>
<organism evidence="2 3">
    <name type="scientific">Burkholderia ambifaria (strain ATCC BAA-244 / DSM 16087 / CCUG 44356 / LMG 19182 / AMMD)</name>
    <name type="common">Burkholderia cepacia (strain AMMD)</name>
    <dbReference type="NCBI Taxonomy" id="339670"/>
    <lineage>
        <taxon>Bacteria</taxon>
        <taxon>Pseudomonadati</taxon>
        <taxon>Pseudomonadota</taxon>
        <taxon>Betaproteobacteria</taxon>
        <taxon>Burkholderiales</taxon>
        <taxon>Burkholderiaceae</taxon>
        <taxon>Burkholderia</taxon>
        <taxon>Burkholderia cepacia complex</taxon>
    </lineage>
</organism>
<dbReference type="EMBL" id="CP000442">
    <property type="protein sequence ID" value="ABI92041.1"/>
    <property type="molecule type" value="Genomic_DNA"/>
</dbReference>
<feature type="compositionally biased region" description="Polar residues" evidence="1">
    <location>
        <begin position="74"/>
        <end position="83"/>
    </location>
</feature>
<dbReference type="AlphaFoldDB" id="Q0B1D2"/>
<protein>
    <recommendedName>
        <fullName evidence="4">DUF4148 domain-containing protein</fullName>
    </recommendedName>
</protein>
<evidence type="ECO:0000256" key="1">
    <source>
        <dbReference type="SAM" id="MobiDB-lite"/>
    </source>
</evidence>
<gene>
    <name evidence="2" type="ordered locus">Bamb_6497</name>
</gene>
<feature type="region of interest" description="Disordered" evidence="1">
    <location>
        <begin position="42"/>
        <end position="83"/>
    </location>
</feature>
<dbReference type="KEGG" id="bam:Bamb_6497"/>
<proteinExistence type="predicted"/>
<dbReference type="InterPro" id="IPR025421">
    <property type="entry name" value="DUF4148"/>
</dbReference>
<sequence>MAASADVVDAVDAGCAAAGVTSGKTRAEVRAELVQAERDGWIPTHSRRQRTYPPDMAQARRNRDVRDAGAGATPSLQASNRQP</sequence>
<dbReference type="Pfam" id="PF13663">
    <property type="entry name" value="DUF4148"/>
    <property type="match status" value="1"/>
</dbReference>